<proteinExistence type="inferred from homology"/>
<protein>
    <recommendedName>
        <fullName evidence="6">Peptidase A1 domain-containing protein</fullName>
    </recommendedName>
</protein>
<dbReference type="SUPFAM" id="SSF50630">
    <property type="entry name" value="Acid proteases"/>
    <property type="match status" value="1"/>
</dbReference>
<sequence length="364" mass="39893">MFYQLLSLVALYLVSSEATAINEQYKVVSLGLKGNPNLEKRDDFVGTAGITKGSYYSVEVEVGSNKDKIGIVFDTGSSNFHVPDKNIICNMNCKQWGTFDANASTTLNRLGRNVTDAYGGGTYSARRAGELVKDDITFGDITLKQFPLVDDNYAKGIPQGILGMGHSSPKERNVAWGAYEQGIISKPAYSFYLGDTDFPGQFHLGGYDASKLDGEFSWTSIKNINVAGHADYIIVNGKNITINKNYTVDSGGNQACIPDQAYSELLSAFSNNEYFGQPGRLNCTALEGKTFSYSINGKELTLPLRSFVQPHQSGENCYASFNKCSDAQLGAHLFRYMYVAVDFERDVIGFGQLKNSTETNLVSF</sequence>
<dbReference type="PROSITE" id="PS00141">
    <property type="entry name" value="ASP_PROTEASE"/>
    <property type="match status" value="1"/>
</dbReference>
<dbReference type="InterPro" id="IPR001969">
    <property type="entry name" value="Aspartic_peptidase_AS"/>
</dbReference>
<evidence type="ECO:0000256" key="2">
    <source>
        <dbReference type="ARBA" id="ARBA00022729"/>
    </source>
</evidence>
<dbReference type="Proteomes" id="UP001152885">
    <property type="component" value="Unassembled WGS sequence"/>
</dbReference>
<accession>A0A9W4TXF2</accession>
<dbReference type="EMBL" id="CANTUO010000003">
    <property type="protein sequence ID" value="CAI5758814.1"/>
    <property type="molecule type" value="Genomic_DNA"/>
</dbReference>
<dbReference type="PANTHER" id="PTHR47966:SF75">
    <property type="entry name" value="ENDOPEPTIDASE (CTSD), PUTATIVE (AFU_ORTHOLOGUE AFUA_4G07040)-RELATED"/>
    <property type="match status" value="1"/>
</dbReference>
<reference evidence="7" key="1">
    <citation type="submission" date="2022-12" db="EMBL/GenBank/DDBJ databases">
        <authorList>
            <person name="Brejova B."/>
        </authorList>
    </citation>
    <scope>NUCLEOTIDE SEQUENCE</scope>
</reference>
<keyword evidence="8" id="KW-1185">Reference proteome</keyword>
<evidence type="ECO:0000256" key="5">
    <source>
        <dbReference type="SAM" id="SignalP"/>
    </source>
</evidence>
<keyword evidence="3" id="KW-0645">Protease</keyword>
<keyword evidence="3" id="KW-0378">Hydrolase</keyword>
<evidence type="ECO:0000256" key="4">
    <source>
        <dbReference type="ARBA" id="ARBA00023157"/>
    </source>
</evidence>
<evidence type="ECO:0000256" key="1">
    <source>
        <dbReference type="ARBA" id="ARBA00007447"/>
    </source>
</evidence>
<dbReference type="InterPro" id="IPR001461">
    <property type="entry name" value="Aspartic_peptidase_A1"/>
</dbReference>
<keyword evidence="3" id="KW-0064">Aspartyl protease</keyword>
<comment type="similarity">
    <text evidence="1">Belongs to the peptidase A1 family.</text>
</comment>
<dbReference type="PROSITE" id="PS51767">
    <property type="entry name" value="PEPTIDASE_A1"/>
    <property type="match status" value="1"/>
</dbReference>
<dbReference type="InterPro" id="IPR033121">
    <property type="entry name" value="PEPTIDASE_A1"/>
</dbReference>
<feature type="domain" description="Peptidase A1" evidence="6">
    <location>
        <begin position="56"/>
        <end position="351"/>
    </location>
</feature>
<dbReference type="PANTHER" id="PTHR47966">
    <property type="entry name" value="BETA-SITE APP-CLEAVING ENZYME, ISOFORM A-RELATED"/>
    <property type="match status" value="1"/>
</dbReference>
<evidence type="ECO:0000313" key="7">
    <source>
        <dbReference type="EMBL" id="CAI5758814.1"/>
    </source>
</evidence>
<keyword evidence="2 5" id="KW-0732">Signal</keyword>
<name>A0A9W4TXF2_9ASCO</name>
<feature type="chain" id="PRO_5040908474" description="Peptidase A1 domain-containing protein" evidence="5">
    <location>
        <begin position="21"/>
        <end position="364"/>
    </location>
</feature>
<comment type="caution">
    <text evidence="7">The sequence shown here is derived from an EMBL/GenBank/DDBJ whole genome shotgun (WGS) entry which is preliminary data.</text>
</comment>
<organism evidence="7 8">
    <name type="scientific">Candida verbasci</name>
    <dbReference type="NCBI Taxonomy" id="1227364"/>
    <lineage>
        <taxon>Eukaryota</taxon>
        <taxon>Fungi</taxon>
        <taxon>Dikarya</taxon>
        <taxon>Ascomycota</taxon>
        <taxon>Saccharomycotina</taxon>
        <taxon>Pichiomycetes</taxon>
        <taxon>Debaryomycetaceae</taxon>
        <taxon>Candida/Lodderomyces clade</taxon>
        <taxon>Candida</taxon>
    </lineage>
</organism>
<gene>
    <name evidence="7" type="ORF">CANVERA_P3326</name>
</gene>
<evidence type="ECO:0000256" key="3">
    <source>
        <dbReference type="ARBA" id="ARBA00022750"/>
    </source>
</evidence>
<dbReference type="OrthoDB" id="5839471at2759"/>
<dbReference type="GO" id="GO:0005576">
    <property type="term" value="C:extracellular region"/>
    <property type="evidence" value="ECO:0007669"/>
    <property type="project" value="UniProtKB-ARBA"/>
</dbReference>
<dbReference type="Gene3D" id="2.40.70.10">
    <property type="entry name" value="Acid Proteases"/>
    <property type="match status" value="2"/>
</dbReference>
<feature type="signal peptide" evidence="5">
    <location>
        <begin position="1"/>
        <end position="20"/>
    </location>
</feature>
<evidence type="ECO:0000259" key="6">
    <source>
        <dbReference type="PROSITE" id="PS51767"/>
    </source>
</evidence>
<dbReference type="Pfam" id="PF00026">
    <property type="entry name" value="Asp"/>
    <property type="match status" value="1"/>
</dbReference>
<dbReference type="GO" id="GO:0006508">
    <property type="term" value="P:proteolysis"/>
    <property type="evidence" value="ECO:0007669"/>
    <property type="project" value="InterPro"/>
</dbReference>
<dbReference type="GO" id="GO:0004190">
    <property type="term" value="F:aspartic-type endopeptidase activity"/>
    <property type="evidence" value="ECO:0007669"/>
    <property type="project" value="UniProtKB-KW"/>
</dbReference>
<evidence type="ECO:0000313" key="8">
    <source>
        <dbReference type="Proteomes" id="UP001152885"/>
    </source>
</evidence>
<dbReference type="AlphaFoldDB" id="A0A9W4TXF2"/>
<dbReference type="InterPro" id="IPR021109">
    <property type="entry name" value="Peptidase_aspartic_dom_sf"/>
</dbReference>
<keyword evidence="4" id="KW-1015">Disulfide bond</keyword>